<protein>
    <submittedName>
        <fullName evidence="2">Uncharacterized protein</fullName>
    </submittedName>
</protein>
<proteinExistence type="predicted"/>
<organism evidence="2">
    <name type="scientific">Culex tarsalis</name>
    <name type="common">Encephalitis mosquito</name>
    <dbReference type="NCBI Taxonomy" id="7177"/>
    <lineage>
        <taxon>Eukaryota</taxon>
        <taxon>Metazoa</taxon>
        <taxon>Ecdysozoa</taxon>
        <taxon>Arthropoda</taxon>
        <taxon>Hexapoda</taxon>
        <taxon>Insecta</taxon>
        <taxon>Pterygota</taxon>
        <taxon>Neoptera</taxon>
        <taxon>Endopterygota</taxon>
        <taxon>Diptera</taxon>
        <taxon>Nematocera</taxon>
        <taxon>Culicoidea</taxon>
        <taxon>Culicidae</taxon>
        <taxon>Culicinae</taxon>
        <taxon>Culicini</taxon>
        <taxon>Culex</taxon>
        <taxon>Culex</taxon>
    </lineage>
</organism>
<feature type="region of interest" description="Disordered" evidence="1">
    <location>
        <begin position="71"/>
        <end position="104"/>
    </location>
</feature>
<dbReference type="AlphaFoldDB" id="A0A1Q3G497"/>
<reference evidence="2" key="1">
    <citation type="submission" date="2017-01" db="EMBL/GenBank/DDBJ databases">
        <title>A deep insight into the sialotranscriptome of adult male and female Cluex tarsalis mosquitoes.</title>
        <authorList>
            <person name="Ribeiro J.M."/>
            <person name="Moreira F."/>
            <person name="Bernard K.A."/>
            <person name="Calvo E."/>
        </authorList>
    </citation>
    <scope>NUCLEOTIDE SEQUENCE</scope>
    <source>
        <strain evidence="2">Kern County</strain>
        <tissue evidence="2">Salivary glands</tissue>
    </source>
</reference>
<feature type="compositionally biased region" description="Polar residues" evidence="1">
    <location>
        <begin position="93"/>
        <end position="104"/>
    </location>
</feature>
<sequence length="104" mass="11832">MQHQLDYYKAQAALLGAKPNPETHLIPLESQPKYEDFLPSPDFMMTDDSNFTSQQNDSKFSDSTIFGNNVYSFDQKQPDESSESSLPCKDSIFSFNNASYNDDQ</sequence>
<evidence type="ECO:0000256" key="1">
    <source>
        <dbReference type="SAM" id="MobiDB-lite"/>
    </source>
</evidence>
<dbReference type="EMBL" id="GFDL01000459">
    <property type="protein sequence ID" value="JAV34586.1"/>
    <property type="molecule type" value="Transcribed_RNA"/>
</dbReference>
<evidence type="ECO:0000313" key="2">
    <source>
        <dbReference type="EMBL" id="JAV34586.1"/>
    </source>
</evidence>
<name>A0A1Q3G497_CULTA</name>
<accession>A0A1Q3G497</accession>